<dbReference type="Proteomes" id="UP001296993">
    <property type="component" value="Unassembled WGS sequence"/>
</dbReference>
<sequence>MDVTIGLIVNPVAGLGGRMAHKGSDASNIRDLAKRAGIEPLAPERAGQAVRRLLDGLESSPVAVRILAGADEMGADALDVGIPHKIIASGAIHPGASSSEDTKSIARNMAAAGVDLLLFAGGDGTARDILDAIGSSIPVLGIPAGVKIYSGVFGLTPSETGALAAGWLANPNRCSDEREVVDIDEDELRQGLATPSLYGTLRVPSDSRRLQPRKSGSPASDINAARSLGMAFAATMVPDRHYVLGPGSTTMAIGSALDLELTRLGVDVVCNGQLIAEDVDADTLNAMVPAEGATIVVTPLGQQGFVIGRGNQQIDYRVLQRSELKIVATPSKMISLGGRPLWVDSGHPELDATICGYTKVFTGAKAEVIYPISNTADAQVRA</sequence>
<dbReference type="GO" id="GO:0016301">
    <property type="term" value="F:kinase activity"/>
    <property type="evidence" value="ECO:0007669"/>
    <property type="project" value="UniProtKB-KW"/>
</dbReference>
<dbReference type="EMBL" id="JAGIOF010000001">
    <property type="protein sequence ID" value="MBP2387799.1"/>
    <property type="molecule type" value="Genomic_DNA"/>
</dbReference>
<keyword evidence="1" id="KW-0808">Transferase</keyword>
<dbReference type="InterPro" id="IPR016064">
    <property type="entry name" value="NAD/diacylglycerol_kinase_sf"/>
</dbReference>
<dbReference type="Pfam" id="PF20143">
    <property type="entry name" value="NAD_kinase_C"/>
    <property type="match status" value="1"/>
</dbReference>
<dbReference type="PANTHER" id="PTHR40697">
    <property type="entry name" value="ACETOIN CATABOLISM PROTEIN X"/>
    <property type="match status" value="1"/>
</dbReference>
<name>A0ABS4XH47_9MICC</name>
<keyword evidence="2" id="KW-1185">Reference proteome</keyword>
<dbReference type="InterPro" id="IPR002504">
    <property type="entry name" value="NADK"/>
</dbReference>
<evidence type="ECO:0000313" key="2">
    <source>
        <dbReference type="Proteomes" id="UP001296993"/>
    </source>
</evidence>
<dbReference type="Gene3D" id="3.40.50.10330">
    <property type="entry name" value="Probable inorganic polyphosphate/atp-NAD kinase, domain 1"/>
    <property type="match status" value="1"/>
</dbReference>
<protein>
    <submittedName>
        <fullName evidence="1">Polyphosphate/ATP-dependent NAD kinase</fullName>
    </submittedName>
</protein>
<accession>A0ABS4XH47</accession>
<dbReference type="SUPFAM" id="SSF111331">
    <property type="entry name" value="NAD kinase/diacylglycerol kinase-like"/>
    <property type="match status" value="1"/>
</dbReference>
<dbReference type="RefSeq" id="WP_210000318.1">
    <property type="nucleotide sequence ID" value="NZ_BAAAJY010000001.1"/>
</dbReference>
<keyword evidence="1" id="KW-0418">Kinase</keyword>
<comment type="caution">
    <text evidence="1">The sequence shown here is derived from an EMBL/GenBank/DDBJ whole genome shotgun (WGS) entry which is preliminary data.</text>
</comment>
<reference evidence="1 2" key="1">
    <citation type="submission" date="2021-03" db="EMBL/GenBank/DDBJ databases">
        <title>Sequencing the genomes of 1000 actinobacteria strains.</title>
        <authorList>
            <person name="Klenk H.-P."/>
        </authorList>
    </citation>
    <scope>NUCLEOTIDE SEQUENCE [LARGE SCALE GENOMIC DNA]</scope>
    <source>
        <strain evidence="1 2">DSM 15797</strain>
    </source>
</reference>
<gene>
    <name evidence="1" type="ORF">JOF47_003310</name>
</gene>
<dbReference type="PIRSF" id="PIRSF016907">
    <property type="entry name" value="Kin_ATP-NAD"/>
    <property type="match status" value="1"/>
</dbReference>
<evidence type="ECO:0000313" key="1">
    <source>
        <dbReference type="EMBL" id="MBP2387799.1"/>
    </source>
</evidence>
<organism evidence="1 2">
    <name type="scientific">Paeniglutamicibacter kerguelensis</name>
    <dbReference type="NCBI Taxonomy" id="254788"/>
    <lineage>
        <taxon>Bacteria</taxon>
        <taxon>Bacillati</taxon>
        <taxon>Actinomycetota</taxon>
        <taxon>Actinomycetes</taxon>
        <taxon>Micrococcales</taxon>
        <taxon>Micrococcaceae</taxon>
        <taxon>Paeniglutamicibacter</taxon>
    </lineage>
</organism>
<proteinExistence type="predicted"/>
<dbReference type="PANTHER" id="PTHR40697:SF2">
    <property type="entry name" value="ATP-NAD KINASE-RELATED"/>
    <property type="match status" value="1"/>
</dbReference>
<dbReference type="InterPro" id="IPR017438">
    <property type="entry name" value="ATP-NAD_kinase_N"/>
</dbReference>
<dbReference type="Pfam" id="PF01513">
    <property type="entry name" value="NAD_kinase"/>
    <property type="match status" value="1"/>
</dbReference>
<dbReference type="InterPro" id="IPR039065">
    <property type="entry name" value="AcoX-like"/>
</dbReference>
<dbReference type="InterPro" id="IPR011386">
    <property type="entry name" value="Put_ATP-NAD_kin"/>
</dbReference>